<protein>
    <recommendedName>
        <fullName evidence="5">Zinc-finger domain-containing protein</fullName>
    </recommendedName>
</protein>
<comment type="caution">
    <text evidence="3">The sequence shown here is derived from an EMBL/GenBank/DDBJ whole genome shotgun (WGS) entry which is preliminary data.</text>
</comment>
<organism evidence="3 4">
    <name type="scientific">Aciditerrimonas ferrireducens</name>
    <dbReference type="NCBI Taxonomy" id="667306"/>
    <lineage>
        <taxon>Bacteria</taxon>
        <taxon>Bacillati</taxon>
        <taxon>Actinomycetota</taxon>
        <taxon>Acidimicrobiia</taxon>
        <taxon>Acidimicrobiales</taxon>
        <taxon>Acidimicrobiaceae</taxon>
        <taxon>Aciditerrimonas</taxon>
    </lineage>
</organism>
<keyword evidence="2" id="KW-0472">Membrane</keyword>
<dbReference type="Gene3D" id="1.10.10.1320">
    <property type="entry name" value="Anti-sigma factor, zinc-finger domain"/>
    <property type="match status" value="1"/>
</dbReference>
<keyword evidence="2" id="KW-0812">Transmembrane</keyword>
<dbReference type="InterPro" id="IPR041916">
    <property type="entry name" value="Anti_sigma_zinc_sf"/>
</dbReference>
<dbReference type="Proteomes" id="UP001589788">
    <property type="component" value="Unassembled WGS sequence"/>
</dbReference>
<proteinExistence type="predicted"/>
<gene>
    <name evidence="3" type="ORF">ACFFRE_04390</name>
</gene>
<keyword evidence="2" id="KW-1133">Transmembrane helix</keyword>
<dbReference type="EMBL" id="JBHLYQ010000029">
    <property type="protein sequence ID" value="MFC0081393.1"/>
    <property type="molecule type" value="Genomic_DNA"/>
</dbReference>
<evidence type="ECO:0000256" key="2">
    <source>
        <dbReference type="SAM" id="Phobius"/>
    </source>
</evidence>
<evidence type="ECO:0008006" key="5">
    <source>
        <dbReference type="Google" id="ProtNLM"/>
    </source>
</evidence>
<evidence type="ECO:0000313" key="3">
    <source>
        <dbReference type="EMBL" id="MFC0081393.1"/>
    </source>
</evidence>
<sequence length="169" mass="18013">MFAALPELVERLPGGRSAGPIAEGSAGRRGEPSGEPLLRHLAGCPACQEELARYRWLRRGLRGLRLAWAGGPSPSGWVEQVGAMEARVLAELRRRAARTRRRLFAAGASLSVVIAGAVVVRRVPALGRHRRPPAEPAGWPDLLTSRIGPVRSVPAGRTTATGLRAVEGQ</sequence>
<accession>A0ABV6C120</accession>
<reference evidence="3 4" key="1">
    <citation type="submission" date="2024-09" db="EMBL/GenBank/DDBJ databases">
        <authorList>
            <person name="Sun Q."/>
            <person name="Mori K."/>
        </authorList>
    </citation>
    <scope>NUCLEOTIDE SEQUENCE [LARGE SCALE GENOMIC DNA]</scope>
    <source>
        <strain evidence="3 4">JCM 15389</strain>
    </source>
</reference>
<feature type="region of interest" description="Disordered" evidence="1">
    <location>
        <begin position="15"/>
        <end position="34"/>
    </location>
</feature>
<name>A0ABV6C120_9ACTN</name>
<evidence type="ECO:0000256" key="1">
    <source>
        <dbReference type="SAM" id="MobiDB-lite"/>
    </source>
</evidence>
<keyword evidence="4" id="KW-1185">Reference proteome</keyword>
<evidence type="ECO:0000313" key="4">
    <source>
        <dbReference type="Proteomes" id="UP001589788"/>
    </source>
</evidence>
<feature type="transmembrane region" description="Helical" evidence="2">
    <location>
        <begin position="103"/>
        <end position="123"/>
    </location>
</feature>
<dbReference type="RefSeq" id="WP_377788599.1">
    <property type="nucleotide sequence ID" value="NZ_JBHLYQ010000029.1"/>
</dbReference>